<accession>A0A7X6RPR3</accession>
<reference evidence="2 3" key="1">
    <citation type="submission" date="2020-04" db="EMBL/GenBank/DDBJ databases">
        <title>MicrobeNet Type strains.</title>
        <authorList>
            <person name="Nicholson A.C."/>
        </authorList>
    </citation>
    <scope>NUCLEOTIDE SEQUENCE [LARGE SCALE GENOMIC DNA]</scope>
    <source>
        <strain evidence="2 3">ATCC 23612</strain>
    </source>
</reference>
<dbReference type="Proteomes" id="UP000553209">
    <property type="component" value="Unassembled WGS sequence"/>
</dbReference>
<feature type="transmembrane region" description="Helical" evidence="1">
    <location>
        <begin position="53"/>
        <end position="80"/>
    </location>
</feature>
<protein>
    <submittedName>
        <fullName evidence="2">DUF1772 domain-containing protein</fullName>
    </submittedName>
</protein>
<evidence type="ECO:0000256" key="1">
    <source>
        <dbReference type="SAM" id="Phobius"/>
    </source>
</evidence>
<feature type="transmembrane region" description="Helical" evidence="1">
    <location>
        <begin position="86"/>
        <end position="106"/>
    </location>
</feature>
<keyword evidence="3" id="KW-1185">Reference proteome</keyword>
<dbReference type="InterPro" id="IPR013901">
    <property type="entry name" value="Anthrone_oxy"/>
</dbReference>
<feature type="transmembrane region" description="Helical" evidence="1">
    <location>
        <begin position="12"/>
        <end position="32"/>
    </location>
</feature>
<proteinExistence type="predicted"/>
<evidence type="ECO:0000313" key="3">
    <source>
        <dbReference type="Proteomes" id="UP000553209"/>
    </source>
</evidence>
<keyword evidence="1" id="KW-0812">Transmembrane</keyword>
<dbReference type="AlphaFoldDB" id="A0A7X6RPR3"/>
<sequence>MMEMVHVVVPVFAVVATGLFAGLFFAFSIAVMPGLRRSGDRAMIEAMQGINVAILNPFFAVVFIGAPVAALACAVLYASVGASASAVWSGAALLCLVAALVCTFAVNVPRNNALDRQGPAERIADPAAVRTAFEPVWVRWNDVRTLTSLVALLCMVLALR</sequence>
<comment type="caution">
    <text evidence="2">The sequence shown here is derived from an EMBL/GenBank/DDBJ whole genome shotgun (WGS) entry which is preliminary data.</text>
</comment>
<keyword evidence="1" id="KW-1133">Transmembrane helix</keyword>
<name>A0A7X6RPR3_9ACTN</name>
<gene>
    <name evidence="2" type="ORF">HGB44_10020</name>
</gene>
<dbReference type="EMBL" id="JAAXPG010000007">
    <property type="protein sequence ID" value="NKY97989.1"/>
    <property type="molecule type" value="Genomic_DNA"/>
</dbReference>
<dbReference type="RefSeq" id="WP_061080449.1">
    <property type="nucleotide sequence ID" value="NZ_JAAXPG010000007.1"/>
</dbReference>
<dbReference type="Pfam" id="PF08592">
    <property type="entry name" value="Anthrone_oxy"/>
    <property type="match status" value="1"/>
</dbReference>
<keyword evidence="1" id="KW-0472">Membrane</keyword>
<evidence type="ECO:0000313" key="2">
    <source>
        <dbReference type="EMBL" id="NKY97989.1"/>
    </source>
</evidence>
<organism evidence="2 3">
    <name type="scientific">Nocardiopsis alborubida</name>
    <dbReference type="NCBI Taxonomy" id="146802"/>
    <lineage>
        <taxon>Bacteria</taxon>
        <taxon>Bacillati</taxon>
        <taxon>Actinomycetota</taxon>
        <taxon>Actinomycetes</taxon>
        <taxon>Streptosporangiales</taxon>
        <taxon>Nocardiopsidaceae</taxon>
        <taxon>Nocardiopsis</taxon>
    </lineage>
</organism>